<proteinExistence type="predicted"/>
<dbReference type="AlphaFoldDB" id="A0A3N0AS57"/>
<evidence type="ECO:0000313" key="2">
    <source>
        <dbReference type="Proteomes" id="UP000269591"/>
    </source>
</evidence>
<reference evidence="2" key="1">
    <citation type="submission" date="2018-05" db="EMBL/GenBank/DDBJ databases">
        <title>Genome Sequencing of selected type strains of the family Eggerthellaceae.</title>
        <authorList>
            <person name="Danylec N."/>
            <person name="Stoll D.A."/>
            <person name="Doetsch A."/>
            <person name="Huch M."/>
        </authorList>
    </citation>
    <scope>NUCLEOTIDE SEQUENCE [LARGE SCALE GENOMIC DNA]</scope>
    <source>
        <strain evidence="2">DSM 24851</strain>
    </source>
</reference>
<accession>A0A3N0AS57</accession>
<gene>
    <name evidence="1" type="ORF">DMP06_10860</name>
</gene>
<keyword evidence="2" id="KW-1185">Reference proteome</keyword>
<organism evidence="1 2">
    <name type="scientific">Slackia equolifaciens</name>
    <dbReference type="NCBI Taxonomy" id="498718"/>
    <lineage>
        <taxon>Bacteria</taxon>
        <taxon>Bacillati</taxon>
        <taxon>Actinomycetota</taxon>
        <taxon>Coriobacteriia</taxon>
        <taxon>Eggerthellales</taxon>
        <taxon>Eggerthellaceae</taxon>
        <taxon>Slackia</taxon>
    </lineage>
</organism>
<feature type="non-terminal residue" evidence="1">
    <location>
        <position position="148"/>
    </location>
</feature>
<protein>
    <submittedName>
        <fullName evidence="1">Uncharacterized protein</fullName>
    </submittedName>
</protein>
<sequence>MVLLAVAEVAQRAAEVVAVTFVLQTAAVVQQRRLCDRQQWSRDRQQWSYDRLRRSYDRLRRFCNKGARFGEPLYFLGCCEGKVGAAITHAQSEWQKNQVCHPVSCAWDCGRKVGRDSRVRKGVRMYDRDVVELALLALEEGMTHAEAA</sequence>
<evidence type="ECO:0000313" key="1">
    <source>
        <dbReference type="EMBL" id="RNL37470.1"/>
    </source>
</evidence>
<name>A0A3N0AS57_9ACTN</name>
<dbReference type="Proteomes" id="UP000269591">
    <property type="component" value="Unassembled WGS sequence"/>
</dbReference>
<comment type="caution">
    <text evidence="1">The sequence shown here is derived from an EMBL/GenBank/DDBJ whole genome shotgun (WGS) entry which is preliminary data.</text>
</comment>
<dbReference type="EMBL" id="QIBX01000027">
    <property type="protein sequence ID" value="RNL37470.1"/>
    <property type="molecule type" value="Genomic_DNA"/>
</dbReference>